<gene>
    <name evidence="2" type="ORF">LTRI10_LOCUS37346</name>
</gene>
<evidence type="ECO:0000313" key="2">
    <source>
        <dbReference type="EMBL" id="CAL1397015.1"/>
    </source>
</evidence>
<evidence type="ECO:0000256" key="1">
    <source>
        <dbReference type="SAM" id="MobiDB-lite"/>
    </source>
</evidence>
<feature type="region of interest" description="Disordered" evidence="1">
    <location>
        <begin position="1"/>
        <end position="79"/>
    </location>
</feature>
<dbReference type="AlphaFoldDB" id="A0AAV2FHC2"/>
<evidence type="ECO:0000313" key="3">
    <source>
        <dbReference type="Proteomes" id="UP001497516"/>
    </source>
</evidence>
<reference evidence="2 3" key="1">
    <citation type="submission" date="2024-04" db="EMBL/GenBank/DDBJ databases">
        <authorList>
            <person name="Fracassetti M."/>
        </authorList>
    </citation>
    <scope>NUCLEOTIDE SEQUENCE [LARGE SCALE GENOMIC DNA]</scope>
</reference>
<feature type="compositionally biased region" description="Low complexity" evidence="1">
    <location>
        <begin position="17"/>
        <end position="34"/>
    </location>
</feature>
<organism evidence="2 3">
    <name type="scientific">Linum trigynum</name>
    <dbReference type="NCBI Taxonomy" id="586398"/>
    <lineage>
        <taxon>Eukaryota</taxon>
        <taxon>Viridiplantae</taxon>
        <taxon>Streptophyta</taxon>
        <taxon>Embryophyta</taxon>
        <taxon>Tracheophyta</taxon>
        <taxon>Spermatophyta</taxon>
        <taxon>Magnoliopsida</taxon>
        <taxon>eudicotyledons</taxon>
        <taxon>Gunneridae</taxon>
        <taxon>Pentapetalae</taxon>
        <taxon>rosids</taxon>
        <taxon>fabids</taxon>
        <taxon>Malpighiales</taxon>
        <taxon>Linaceae</taxon>
        <taxon>Linum</taxon>
    </lineage>
</organism>
<accession>A0AAV2FHC2</accession>
<dbReference type="Proteomes" id="UP001497516">
    <property type="component" value="Chromosome 6"/>
</dbReference>
<sequence length="154" mass="16962">MDPNLLPRSSESDKSVELSCSDSLPSSGSSSSGEADPKRRKVEGGEKNSDSGMEEGKHDKEDSSGEIDTDDDVDDDAIEVKQWTPKVRTLIKGIPEDDEGLQRYIRKINDTSASIWTKTLFSSTKCLLLQFTRSIFVVLRMPITSRISSAVSTM</sequence>
<name>A0AAV2FHC2_9ROSI</name>
<feature type="compositionally biased region" description="Acidic residues" evidence="1">
    <location>
        <begin position="64"/>
        <end position="77"/>
    </location>
</feature>
<dbReference type="EMBL" id="OZ034819">
    <property type="protein sequence ID" value="CAL1397015.1"/>
    <property type="molecule type" value="Genomic_DNA"/>
</dbReference>
<proteinExistence type="predicted"/>
<keyword evidence="3" id="KW-1185">Reference proteome</keyword>
<feature type="compositionally biased region" description="Basic and acidic residues" evidence="1">
    <location>
        <begin position="42"/>
        <end position="63"/>
    </location>
</feature>
<protein>
    <submittedName>
        <fullName evidence="2">Uncharacterized protein</fullName>
    </submittedName>
</protein>